<dbReference type="OrthoDB" id="384721at2"/>
<dbReference type="InterPro" id="IPR017946">
    <property type="entry name" value="PLC-like_Pdiesterase_TIM-brl"/>
</dbReference>
<feature type="domain" description="GP-PDE" evidence="1">
    <location>
        <begin position="159"/>
        <end position="399"/>
    </location>
</feature>
<dbReference type="GO" id="GO:0008889">
    <property type="term" value="F:glycerophosphodiester phosphodiesterase activity"/>
    <property type="evidence" value="ECO:0007669"/>
    <property type="project" value="TreeGrafter"/>
</dbReference>
<dbReference type="PANTHER" id="PTHR46320">
    <property type="entry name" value="GLYCEROPHOSPHODIESTER PHOSPHODIESTERASE 1"/>
    <property type="match status" value="1"/>
</dbReference>
<sequence>MIPFLLLAGGVAAWIAYKARHVPVPRRRWRRFRAPGTRDLDAPACQALEGIYRITAGSDFFGETAVLKWTYTRNGDTVQQHLSFFCAQDGAYLVCTARADANATLLHGYWRKLSASGTGTVRLEQRGKRWVGFYGKRNQRPGHLFSLERTGPLPASDTFQIIAHRGGARNVDFLPVSENSLAMLLMAARLGATGVEIDVRWTKDDVPVLAHDSFLAFDSVHNALFKGFIGDHTFAELRHIRLRKGGQVPSLREALEAVLYRTPLQVVWLDIKEPHDLAVVYDLQQEFLREAARIGRKLEVFIGIPDKDIRAKFEALPDPVSIPSLCELDPEVAESLQANVWAPQYTGGPQPDAVATQQAQGRRVFVWSLDSPLMIRYYLGRSPFDGLVTNAAPVVAHWWYTEGFQSMNLEVPPAIDNHEAAIE</sequence>
<dbReference type="Proteomes" id="UP000295164">
    <property type="component" value="Unassembled WGS sequence"/>
</dbReference>
<comment type="caution">
    <text evidence="2">The sequence shown here is derived from an EMBL/GenBank/DDBJ whole genome shotgun (WGS) entry which is preliminary data.</text>
</comment>
<dbReference type="GO" id="GO:0005886">
    <property type="term" value="C:plasma membrane"/>
    <property type="evidence" value="ECO:0007669"/>
    <property type="project" value="TreeGrafter"/>
</dbReference>
<proteinExistence type="predicted"/>
<dbReference type="RefSeq" id="WP_131851875.1">
    <property type="nucleotide sequence ID" value="NZ_SKFH01000011.1"/>
</dbReference>
<organism evidence="2 3">
    <name type="scientific">Flaviaesturariibacter aridisoli</name>
    <dbReference type="NCBI Taxonomy" id="2545761"/>
    <lineage>
        <taxon>Bacteria</taxon>
        <taxon>Pseudomonadati</taxon>
        <taxon>Bacteroidota</taxon>
        <taxon>Chitinophagia</taxon>
        <taxon>Chitinophagales</taxon>
        <taxon>Chitinophagaceae</taxon>
        <taxon>Flaviaestuariibacter</taxon>
    </lineage>
</organism>
<dbReference type="Pfam" id="PF03009">
    <property type="entry name" value="GDPD"/>
    <property type="match status" value="1"/>
</dbReference>
<dbReference type="PANTHER" id="PTHR46320:SF1">
    <property type="entry name" value="GLYCEROPHOSPHODIESTER PHOSPHODIESTERASE 1"/>
    <property type="match status" value="1"/>
</dbReference>
<evidence type="ECO:0000313" key="3">
    <source>
        <dbReference type="Proteomes" id="UP000295164"/>
    </source>
</evidence>
<keyword evidence="3" id="KW-1185">Reference proteome</keyword>
<reference evidence="2 3" key="1">
    <citation type="submission" date="2019-03" db="EMBL/GenBank/DDBJ databases">
        <authorList>
            <person name="Kim M.K.M."/>
        </authorList>
    </citation>
    <scope>NUCLEOTIDE SEQUENCE [LARGE SCALE GENOMIC DNA]</scope>
    <source>
        <strain evidence="2 3">17J68-15</strain>
    </source>
</reference>
<dbReference type="PROSITE" id="PS51704">
    <property type="entry name" value="GP_PDE"/>
    <property type="match status" value="1"/>
</dbReference>
<dbReference type="SUPFAM" id="SSF51695">
    <property type="entry name" value="PLC-like phosphodiesterases"/>
    <property type="match status" value="1"/>
</dbReference>
<name>A0A4R4DZY3_9BACT</name>
<dbReference type="GO" id="GO:0070291">
    <property type="term" value="P:N-acylethanolamine metabolic process"/>
    <property type="evidence" value="ECO:0007669"/>
    <property type="project" value="TreeGrafter"/>
</dbReference>
<evidence type="ECO:0000259" key="1">
    <source>
        <dbReference type="PROSITE" id="PS51704"/>
    </source>
</evidence>
<dbReference type="AlphaFoldDB" id="A0A4R4DZY3"/>
<protein>
    <recommendedName>
        <fullName evidence="1">GP-PDE domain-containing protein</fullName>
    </recommendedName>
</protein>
<dbReference type="Gene3D" id="3.20.20.190">
    <property type="entry name" value="Phosphatidylinositol (PI) phosphodiesterase"/>
    <property type="match status" value="1"/>
</dbReference>
<dbReference type="GO" id="GO:0006644">
    <property type="term" value="P:phospholipid metabolic process"/>
    <property type="evidence" value="ECO:0007669"/>
    <property type="project" value="TreeGrafter"/>
</dbReference>
<evidence type="ECO:0000313" key="2">
    <source>
        <dbReference type="EMBL" id="TCZ72261.1"/>
    </source>
</evidence>
<accession>A0A4R4DZY3</accession>
<dbReference type="InterPro" id="IPR030395">
    <property type="entry name" value="GP_PDE_dom"/>
</dbReference>
<gene>
    <name evidence="2" type="ORF">E0486_09230</name>
</gene>
<dbReference type="CDD" id="cd08556">
    <property type="entry name" value="GDPD"/>
    <property type="match status" value="1"/>
</dbReference>
<dbReference type="GO" id="GO:0006580">
    <property type="term" value="P:ethanolamine metabolic process"/>
    <property type="evidence" value="ECO:0007669"/>
    <property type="project" value="TreeGrafter"/>
</dbReference>
<dbReference type="EMBL" id="SKFH01000011">
    <property type="protein sequence ID" value="TCZ72261.1"/>
    <property type="molecule type" value="Genomic_DNA"/>
</dbReference>